<feature type="transmembrane region" description="Helical" evidence="1">
    <location>
        <begin position="54"/>
        <end position="76"/>
    </location>
</feature>
<comment type="caution">
    <text evidence="2">The sequence shown here is derived from an EMBL/GenBank/DDBJ whole genome shotgun (WGS) entry which is preliminary data.</text>
</comment>
<protein>
    <submittedName>
        <fullName evidence="2">Uncharacterized protein</fullName>
    </submittedName>
</protein>
<keyword evidence="1" id="KW-1133">Transmembrane helix</keyword>
<accession>A0A5B7GBY6</accession>
<organism evidence="2 3">
    <name type="scientific">Portunus trituberculatus</name>
    <name type="common">Swimming crab</name>
    <name type="synonym">Neptunus trituberculatus</name>
    <dbReference type="NCBI Taxonomy" id="210409"/>
    <lineage>
        <taxon>Eukaryota</taxon>
        <taxon>Metazoa</taxon>
        <taxon>Ecdysozoa</taxon>
        <taxon>Arthropoda</taxon>
        <taxon>Crustacea</taxon>
        <taxon>Multicrustacea</taxon>
        <taxon>Malacostraca</taxon>
        <taxon>Eumalacostraca</taxon>
        <taxon>Eucarida</taxon>
        <taxon>Decapoda</taxon>
        <taxon>Pleocyemata</taxon>
        <taxon>Brachyura</taxon>
        <taxon>Eubrachyura</taxon>
        <taxon>Portunoidea</taxon>
        <taxon>Portunidae</taxon>
        <taxon>Portuninae</taxon>
        <taxon>Portunus</taxon>
    </lineage>
</organism>
<dbReference type="AlphaFoldDB" id="A0A5B7GBY6"/>
<keyword evidence="1" id="KW-0472">Membrane</keyword>
<keyword evidence="1" id="KW-0812">Transmembrane</keyword>
<sequence length="77" mass="9058">MSPYFQQIVEMLKGYLTVDQADETMTLQVQSLGRQCLHPSQAHAVAVHLLVKDVIIHLRFLCFHGMVHILFWYYIFH</sequence>
<evidence type="ECO:0000313" key="3">
    <source>
        <dbReference type="Proteomes" id="UP000324222"/>
    </source>
</evidence>
<evidence type="ECO:0000313" key="2">
    <source>
        <dbReference type="EMBL" id="MPC57800.1"/>
    </source>
</evidence>
<name>A0A5B7GBY6_PORTR</name>
<reference evidence="2 3" key="1">
    <citation type="submission" date="2019-05" db="EMBL/GenBank/DDBJ databases">
        <title>Another draft genome of Portunus trituberculatus and its Hox gene families provides insights of decapod evolution.</title>
        <authorList>
            <person name="Jeong J.-H."/>
            <person name="Song I."/>
            <person name="Kim S."/>
            <person name="Choi T."/>
            <person name="Kim D."/>
            <person name="Ryu S."/>
            <person name="Kim W."/>
        </authorList>
    </citation>
    <scope>NUCLEOTIDE SEQUENCE [LARGE SCALE GENOMIC DNA]</scope>
    <source>
        <tissue evidence="2">Muscle</tissue>
    </source>
</reference>
<dbReference type="EMBL" id="VSRR010015094">
    <property type="protein sequence ID" value="MPC57800.1"/>
    <property type="molecule type" value="Genomic_DNA"/>
</dbReference>
<evidence type="ECO:0000256" key="1">
    <source>
        <dbReference type="SAM" id="Phobius"/>
    </source>
</evidence>
<proteinExistence type="predicted"/>
<gene>
    <name evidence="2" type="ORF">E2C01_051788</name>
</gene>
<keyword evidence="3" id="KW-1185">Reference proteome</keyword>
<dbReference type="Proteomes" id="UP000324222">
    <property type="component" value="Unassembled WGS sequence"/>
</dbReference>